<gene>
    <name evidence="1" type="ORF">ME791_13370</name>
</gene>
<dbReference type="SUPFAM" id="SSF53850">
    <property type="entry name" value="Periplasmic binding protein-like II"/>
    <property type="match status" value="1"/>
</dbReference>
<evidence type="ECO:0000313" key="2">
    <source>
        <dbReference type="Proteomes" id="UP001054884"/>
    </source>
</evidence>
<evidence type="ECO:0000313" key="1">
    <source>
        <dbReference type="EMBL" id="GHN34185.1"/>
    </source>
</evidence>
<name>A0ABD0AGJ2_9LACO</name>
<dbReference type="Gene3D" id="3.40.190.10">
    <property type="entry name" value="Periplasmic binding protein-like II"/>
    <property type="match status" value="1"/>
</dbReference>
<dbReference type="AlphaFoldDB" id="A0ABD0AGJ2"/>
<reference evidence="1 2" key="1">
    <citation type="journal article" date="2022" name="J. Dairy Sci.">
        <title>Genetic diversity of Lactobacillus delbrueckii isolated from raw milk in Hokkaido, Japan.</title>
        <authorList>
            <person name="Tsuchihashi H."/>
            <person name="Ichikawa A."/>
            <person name="Takeda M."/>
            <person name="Koizumi A."/>
            <person name="Mizoguchi C."/>
            <person name="Ishida T."/>
            <person name="Kimura K."/>
        </authorList>
    </citation>
    <scope>NUCLEOTIDE SEQUENCE [LARGE SCALE GENOMIC DNA]</scope>
    <source>
        <strain evidence="1 2">ME-791</strain>
    </source>
</reference>
<comment type="caution">
    <text evidence="1">The sequence shown here is derived from an EMBL/GenBank/DDBJ whole genome shotgun (WGS) entry which is preliminary data.</text>
</comment>
<accession>A0ABD0AGJ2</accession>
<protein>
    <submittedName>
        <fullName evidence="1">Uncharacterized protein</fullName>
    </submittedName>
</protein>
<dbReference type="EMBL" id="BNHY01000031">
    <property type="protein sequence ID" value="GHN34185.1"/>
    <property type="molecule type" value="Genomic_DNA"/>
</dbReference>
<proteinExistence type="predicted"/>
<dbReference type="Proteomes" id="UP001054884">
    <property type="component" value="Unassembled WGS sequence"/>
</dbReference>
<sequence>MLFQFKFKHTPRFALFFPQAEKAVKKYGSNYGTASKYMLYNGPYVQKGWTGSNLSWKMVKNKYYLNCLLDQTGNQ</sequence>
<organism evidence="1 2">
    <name type="scientific">Lactobacillus delbrueckii</name>
    <dbReference type="NCBI Taxonomy" id="1584"/>
    <lineage>
        <taxon>Bacteria</taxon>
        <taxon>Bacillati</taxon>
        <taxon>Bacillota</taxon>
        <taxon>Bacilli</taxon>
        <taxon>Lactobacillales</taxon>
        <taxon>Lactobacillaceae</taxon>
        <taxon>Lactobacillus</taxon>
    </lineage>
</organism>